<name>X1T688_9ZZZZ</name>
<dbReference type="Gene3D" id="2.60.120.10">
    <property type="entry name" value="Jelly Rolls"/>
    <property type="match status" value="1"/>
</dbReference>
<gene>
    <name evidence="2" type="ORF">S12H4_27905</name>
</gene>
<evidence type="ECO:0000259" key="1">
    <source>
        <dbReference type="Pfam" id="PF07883"/>
    </source>
</evidence>
<dbReference type="EMBL" id="BARW01015964">
    <property type="protein sequence ID" value="GAJ00779.1"/>
    <property type="molecule type" value="Genomic_DNA"/>
</dbReference>
<dbReference type="InterPro" id="IPR014710">
    <property type="entry name" value="RmlC-like_jellyroll"/>
</dbReference>
<dbReference type="InterPro" id="IPR011051">
    <property type="entry name" value="RmlC_Cupin_sf"/>
</dbReference>
<sequence length="117" mass="13114">MKKGFVVKDSKKIKSVDCPCGFSTRIITARDTPLVNFHITHITNSSKHYHLKCTELYFILEGEGQMELEENNIIGLTPGIVVMIKPGVPHRGYGDFKAIVVGVPAMEENDEFFCIKT</sequence>
<dbReference type="InterPro" id="IPR013096">
    <property type="entry name" value="Cupin_2"/>
</dbReference>
<comment type="caution">
    <text evidence="2">The sequence shown here is derived from an EMBL/GenBank/DDBJ whole genome shotgun (WGS) entry which is preliminary data.</text>
</comment>
<proteinExistence type="predicted"/>
<dbReference type="AlphaFoldDB" id="X1T688"/>
<organism evidence="2">
    <name type="scientific">marine sediment metagenome</name>
    <dbReference type="NCBI Taxonomy" id="412755"/>
    <lineage>
        <taxon>unclassified sequences</taxon>
        <taxon>metagenomes</taxon>
        <taxon>ecological metagenomes</taxon>
    </lineage>
</organism>
<protein>
    <recommendedName>
        <fullName evidence="1">Cupin type-2 domain-containing protein</fullName>
    </recommendedName>
</protein>
<evidence type="ECO:0000313" key="2">
    <source>
        <dbReference type="EMBL" id="GAJ00779.1"/>
    </source>
</evidence>
<dbReference type="Pfam" id="PF07883">
    <property type="entry name" value="Cupin_2"/>
    <property type="match status" value="1"/>
</dbReference>
<accession>X1T688</accession>
<feature type="domain" description="Cupin type-2" evidence="1">
    <location>
        <begin position="45"/>
        <end position="92"/>
    </location>
</feature>
<reference evidence="2" key="1">
    <citation type="journal article" date="2014" name="Front. Microbiol.">
        <title>High frequency of phylogenetically diverse reductive dehalogenase-homologous genes in deep subseafloor sedimentary metagenomes.</title>
        <authorList>
            <person name="Kawai M."/>
            <person name="Futagami T."/>
            <person name="Toyoda A."/>
            <person name="Takaki Y."/>
            <person name="Nishi S."/>
            <person name="Hori S."/>
            <person name="Arai W."/>
            <person name="Tsubouchi T."/>
            <person name="Morono Y."/>
            <person name="Uchiyama I."/>
            <person name="Ito T."/>
            <person name="Fujiyama A."/>
            <person name="Inagaki F."/>
            <person name="Takami H."/>
        </authorList>
    </citation>
    <scope>NUCLEOTIDE SEQUENCE</scope>
    <source>
        <strain evidence="2">Expedition CK06-06</strain>
    </source>
</reference>
<dbReference type="SUPFAM" id="SSF51182">
    <property type="entry name" value="RmlC-like cupins"/>
    <property type="match status" value="1"/>
</dbReference>